<dbReference type="RefSeq" id="WP_157584698.1">
    <property type="nucleotide sequence ID" value="NZ_WPIN01000003.1"/>
</dbReference>
<sequence>MPRIYQQLKIKARQLPKLQTRYYVGEPVIVLPLAEYERLDNHLTDVSLIDTKTQNQQLAVKERHSLMLKDTRANIKSAMAYYKIKFSSTNV</sequence>
<dbReference type="EMBL" id="WPIN01000003">
    <property type="protein sequence ID" value="MVM30469.1"/>
    <property type="molecule type" value="Genomic_DNA"/>
</dbReference>
<reference evidence="1 2" key="1">
    <citation type="submission" date="2019-12" db="EMBL/GenBank/DDBJ databases">
        <title>Spirosoma sp. HMF4905 genome sequencing and assembly.</title>
        <authorList>
            <person name="Kang H."/>
            <person name="Cha I."/>
            <person name="Kim H."/>
            <person name="Joh K."/>
        </authorList>
    </citation>
    <scope>NUCLEOTIDE SEQUENCE [LARGE SCALE GENOMIC DNA]</scope>
    <source>
        <strain evidence="1 2">HMF4905</strain>
    </source>
</reference>
<evidence type="ECO:0000313" key="1">
    <source>
        <dbReference type="EMBL" id="MVM30469.1"/>
    </source>
</evidence>
<keyword evidence="2" id="KW-1185">Reference proteome</keyword>
<proteinExistence type="predicted"/>
<comment type="caution">
    <text evidence="1">The sequence shown here is derived from an EMBL/GenBank/DDBJ whole genome shotgun (WGS) entry which is preliminary data.</text>
</comment>
<organism evidence="1 2">
    <name type="scientific">Spirosoma arboris</name>
    <dbReference type="NCBI Taxonomy" id="2682092"/>
    <lineage>
        <taxon>Bacteria</taxon>
        <taxon>Pseudomonadati</taxon>
        <taxon>Bacteroidota</taxon>
        <taxon>Cytophagia</taxon>
        <taxon>Cytophagales</taxon>
        <taxon>Cytophagaceae</taxon>
        <taxon>Spirosoma</taxon>
    </lineage>
</organism>
<dbReference type="Proteomes" id="UP000436006">
    <property type="component" value="Unassembled WGS sequence"/>
</dbReference>
<dbReference type="AlphaFoldDB" id="A0A7K1S9I4"/>
<gene>
    <name evidence="1" type="ORF">GO755_10525</name>
</gene>
<accession>A0A7K1S9I4</accession>
<evidence type="ECO:0000313" key="2">
    <source>
        <dbReference type="Proteomes" id="UP000436006"/>
    </source>
</evidence>
<name>A0A7K1S9I4_9BACT</name>
<protein>
    <submittedName>
        <fullName evidence="1">Uncharacterized protein</fullName>
    </submittedName>
</protein>